<dbReference type="Pfam" id="PF07690">
    <property type="entry name" value="MFS_1"/>
    <property type="match status" value="1"/>
</dbReference>
<organism evidence="10 11">
    <name type="scientific">Vibrio genomosp. F6 str. FF-238</name>
    <dbReference type="NCBI Taxonomy" id="1191298"/>
    <lineage>
        <taxon>Bacteria</taxon>
        <taxon>Pseudomonadati</taxon>
        <taxon>Pseudomonadota</taxon>
        <taxon>Gammaproteobacteria</taxon>
        <taxon>Vibrionales</taxon>
        <taxon>Vibrionaceae</taxon>
        <taxon>Vibrio</taxon>
    </lineage>
</organism>
<evidence type="ECO:0000256" key="3">
    <source>
        <dbReference type="ARBA" id="ARBA00022448"/>
    </source>
</evidence>
<feature type="transmembrane region" description="Helical" evidence="8">
    <location>
        <begin position="79"/>
        <end position="98"/>
    </location>
</feature>
<dbReference type="InterPro" id="IPR004812">
    <property type="entry name" value="Efflux_drug-R_Bcr/CmlA"/>
</dbReference>
<proteinExistence type="inferred from homology"/>
<comment type="subcellular location">
    <subcellularLocation>
        <location evidence="8">Cell inner membrane</location>
        <topology evidence="8">Multi-pass membrane protein</topology>
    </subcellularLocation>
    <subcellularLocation>
        <location evidence="1">Cell membrane</location>
        <topology evidence="1">Multi-pass membrane protein</topology>
    </subcellularLocation>
</comment>
<evidence type="ECO:0000256" key="2">
    <source>
        <dbReference type="ARBA" id="ARBA00006236"/>
    </source>
</evidence>
<keyword evidence="5 8" id="KW-0812">Transmembrane</keyword>
<dbReference type="GO" id="GO:0005886">
    <property type="term" value="C:plasma membrane"/>
    <property type="evidence" value="ECO:0007669"/>
    <property type="project" value="UniProtKB-SubCell"/>
</dbReference>
<evidence type="ECO:0000256" key="5">
    <source>
        <dbReference type="ARBA" id="ARBA00022692"/>
    </source>
</evidence>
<dbReference type="Proteomes" id="UP000094165">
    <property type="component" value="Unassembled WGS sequence"/>
</dbReference>
<feature type="transmembrane region" description="Helical" evidence="8">
    <location>
        <begin position="365"/>
        <end position="387"/>
    </location>
</feature>
<feature type="domain" description="Major facilitator superfamily (MFS) profile" evidence="9">
    <location>
        <begin position="13"/>
        <end position="405"/>
    </location>
</feature>
<feature type="transmembrane region" description="Helical" evidence="8">
    <location>
        <begin position="336"/>
        <end position="359"/>
    </location>
</feature>
<comment type="similarity">
    <text evidence="2 8">Belongs to the major facilitator superfamily. Bcr/CmlA family.</text>
</comment>
<keyword evidence="4" id="KW-1003">Cell membrane</keyword>
<feature type="transmembrane region" description="Helical" evidence="8">
    <location>
        <begin position="47"/>
        <end position="67"/>
    </location>
</feature>
<dbReference type="SUPFAM" id="SSF103473">
    <property type="entry name" value="MFS general substrate transporter"/>
    <property type="match status" value="1"/>
</dbReference>
<reference evidence="10 11" key="1">
    <citation type="journal article" date="2012" name="Science">
        <title>Ecological populations of bacteria act as socially cohesive units of antibiotic production and resistance.</title>
        <authorList>
            <person name="Cordero O.X."/>
            <person name="Wildschutte H."/>
            <person name="Kirkup B."/>
            <person name="Proehl S."/>
            <person name="Ngo L."/>
            <person name="Hussain F."/>
            <person name="Le Roux F."/>
            <person name="Mincer T."/>
            <person name="Polz M.F."/>
        </authorList>
    </citation>
    <scope>NUCLEOTIDE SEQUENCE [LARGE SCALE GENOMIC DNA]</scope>
    <source>
        <strain evidence="10 11">FF-238</strain>
    </source>
</reference>
<dbReference type="CDD" id="cd17320">
    <property type="entry name" value="MFS_MdfA_MDR_like"/>
    <property type="match status" value="1"/>
</dbReference>
<evidence type="ECO:0000256" key="8">
    <source>
        <dbReference type="RuleBase" id="RU365088"/>
    </source>
</evidence>
<dbReference type="PANTHER" id="PTHR23502">
    <property type="entry name" value="MAJOR FACILITATOR SUPERFAMILY"/>
    <property type="match status" value="1"/>
</dbReference>
<dbReference type="GO" id="GO:0042910">
    <property type="term" value="F:xenobiotic transmembrane transporter activity"/>
    <property type="evidence" value="ECO:0007669"/>
    <property type="project" value="InterPro"/>
</dbReference>
<keyword evidence="8" id="KW-0997">Cell inner membrane</keyword>
<dbReference type="InterPro" id="IPR020846">
    <property type="entry name" value="MFS_dom"/>
</dbReference>
<evidence type="ECO:0000313" key="11">
    <source>
        <dbReference type="Proteomes" id="UP000094165"/>
    </source>
</evidence>
<dbReference type="PANTHER" id="PTHR23502:SF132">
    <property type="entry name" value="POLYAMINE TRANSPORTER 2-RELATED"/>
    <property type="match status" value="1"/>
</dbReference>
<dbReference type="NCBIfam" id="TIGR00710">
    <property type="entry name" value="efflux_Bcr_CflA"/>
    <property type="match status" value="1"/>
</dbReference>
<keyword evidence="6 8" id="KW-1133">Transmembrane helix</keyword>
<feature type="transmembrane region" description="Helical" evidence="8">
    <location>
        <begin position="166"/>
        <end position="193"/>
    </location>
</feature>
<feature type="transmembrane region" description="Helical" evidence="8">
    <location>
        <begin position="7"/>
        <end position="27"/>
    </location>
</feature>
<evidence type="ECO:0000256" key="7">
    <source>
        <dbReference type="ARBA" id="ARBA00023136"/>
    </source>
</evidence>
<gene>
    <name evidence="10" type="ORF">A130_15445</name>
</gene>
<dbReference type="RefSeq" id="WP_017052082.1">
    <property type="nucleotide sequence ID" value="NZ_AJYW02000112.1"/>
</dbReference>
<protein>
    <recommendedName>
        <fullName evidence="8">Bcr/CflA family efflux transporter</fullName>
    </recommendedName>
</protein>
<evidence type="ECO:0000313" key="10">
    <source>
        <dbReference type="EMBL" id="OEE76651.1"/>
    </source>
</evidence>
<dbReference type="InterPro" id="IPR036259">
    <property type="entry name" value="MFS_trans_sf"/>
</dbReference>
<feature type="transmembrane region" description="Helical" evidence="8">
    <location>
        <begin position="104"/>
        <end position="125"/>
    </location>
</feature>
<dbReference type="EMBL" id="AJYW02000112">
    <property type="protein sequence ID" value="OEE76651.1"/>
    <property type="molecule type" value="Genomic_DNA"/>
</dbReference>
<dbReference type="GO" id="GO:1990961">
    <property type="term" value="P:xenobiotic detoxification by transmembrane export across the plasma membrane"/>
    <property type="evidence" value="ECO:0007669"/>
    <property type="project" value="InterPro"/>
</dbReference>
<feature type="transmembrane region" description="Helical" evidence="8">
    <location>
        <begin position="214"/>
        <end position="238"/>
    </location>
</feature>
<sequence>MKNKQPILGNTGTLIFLVMISAFPPLTTDLYLPALPNMVAALDTTQSMVNFTLCSYFVVYAFGLLFWGPLSEKFGRKPILLIGASIYVVASFLCANSGSIEQLIGFRIVQAFGGSAVTVVAVAIIKDLYDGREREKVMATIMSLVVIAPMVAPVIGALLLKVATWQMIFVVLGIFGLLSIVLSLCLTETLAFRYSRSVVRSWGRLGVVLKNPRFLLLLAVFSLTPMSMMAFVAAGPYIYVEHFNFSEQEFSYIFAINALFASFGPRAYIKITQYWSASRIISFCFMLLILCGVLTFSLGETSAFLFAPLIGLATLATITTRVSGTNFMLEQQDKDTGSAVAIIQFTSMICGAMGMMLVSVESGSLIKSLSVIQLSIGVTSGLLWLVWSRISSNKQNNSSTSSISN</sequence>
<feature type="transmembrane region" description="Helical" evidence="8">
    <location>
        <begin position="137"/>
        <end position="160"/>
    </location>
</feature>
<accession>A0A1E5D130</accession>
<evidence type="ECO:0000256" key="6">
    <source>
        <dbReference type="ARBA" id="ARBA00022989"/>
    </source>
</evidence>
<evidence type="ECO:0000256" key="4">
    <source>
        <dbReference type="ARBA" id="ARBA00022475"/>
    </source>
</evidence>
<keyword evidence="3 8" id="KW-0813">Transport</keyword>
<dbReference type="PROSITE" id="PS50850">
    <property type="entry name" value="MFS"/>
    <property type="match status" value="1"/>
</dbReference>
<name>A0A1E5D130_9VIBR</name>
<evidence type="ECO:0000259" key="9">
    <source>
        <dbReference type="PROSITE" id="PS50850"/>
    </source>
</evidence>
<dbReference type="Gene3D" id="1.20.1720.10">
    <property type="entry name" value="Multidrug resistance protein D"/>
    <property type="match status" value="1"/>
</dbReference>
<keyword evidence="7 8" id="KW-0472">Membrane</keyword>
<evidence type="ECO:0000256" key="1">
    <source>
        <dbReference type="ARBA" id="ARBA00004651"/>
    </source>
</evidence>
<dbReference type="InterPro" id="IPR011701">
    <property type="entry name" value="MFS"/>
</dbReference>
<feature type="transmembrane region" description="Helical" evidence="8">
    <location>
        <begin position="280"/>
        <end position="298"/>
    </location>
</feature>
<feature type="transmembrane region" description="Helical" evidence="8">
    <location>
        <begin position="250"/>
        <end position="268"/>
    </location>
</feature>
<feature type="transmembrane region" description="Helical" evidence="8">
    <location>
        <begin position="304"/>
        <end position="324"/>
    </location>
</feature>
<keyword evidence="11" id="KW-1185">Reference proteome</keyword>
<dbReference type="AlphaFoldDB" id="A0A1E5D130"/>
<comment type="caution">
    <text evidence="10">The sequence shown here is derived from an EMBL/GenBank/DDBJ whole genome shotgun (WGS) entry which is preliminary data.</text>
</comment>